<dbReference type="RefSeq" id="WP_089246982.1">
    <property type="nucleotide sequence ID" value="NZ_FZPH01000003.1"/>
</dbReference>
<accession>A0A239KG10</accession>
<evidence type="ECO:0000313" key="2">
    <source>
        <dbReference type="EMBL" id="SNT16064.1"/>
    </source>
</evidence>
<dbReference type="Proteomes" id="UP000198362">
    <property type="component" value="Unassembled WGS sequence"/>
</dbReference>
<evidence type="ECO:0000313" key="3">
    <source>
        <dbReference type="Proteomes" id="UP000198362"/>
    </source>
</evidence>
<dbReference type="OrthoDB" id="3458445at2"/>
<reference evidence="2 3" key="1">
    <citation type="submission" date="2017-06" db="EMBL/GenBank/DDBJ databases">
        <authorList>
            <person name="Kim H.J."/>
            <person name="Triplett B.A."/>
        </authorList>
    </citation>
    <scope>NUCLEOTIDE SEQUENCE [LARGE SCALE GENOMIC DNA]</scope>
    <source>
        <strain evidence="2 3">CGMCC 4.5593</strain>
    </source>
</reference>
<sequence length="228" mass="25192">MAAREATPQNGWWKAYHEVVPGGYLDLIAAEEDAAEIVHFHPTFVPGLLQTKQYAKALIPSTSLKDLSERDIESLVEVRMMRQRSALDEAGRRRLIFLLDESCLYRPVGSAETMRSQLNHLLEMCEHPAVVLSVIPFRSELHPGLLGPFMLLRSADSFADVVCFEWQRGNTLVRGEPDLARRYGLLADRLVDADPDGAKRLIQAAIIGLSTEASGGAEAPPDGYPLGK</sequence>
<feature type="domain" description="DUF5753" evidence="1">
    <location>
        <begin position="26"/>
        <end position="188"/>
    </location>
</feature>
<evidence type="ECO:0000259" key="1">
    <source>
        <dbReference type="Pfam" id="PF19054"/>
    </source>
</evidence>
<protein>
    <recommendedName>
        <fullName evidence="1">DUF5753 domain-containing protein</fullName>
    </recommendedName>
</protein>
<dbReference type="EMBL" id="FZPH01000003">
    <property type="protein sequence ID" value="SNT16064.1"/>
    <property type="molecule type" value="Genomic_DNA"/>
</dbReference>
<organism evidence="2 3">
    <name type="scientific">Asanoa hainanensis</name>
    <dbReference type="NCBI Taxonomy" id="560556"/>
    <lineage>
        <taxon>Bacteria</taxon>
        <taxon>Bacillati</taxon>
        <taxon>Actinomycetota</taxon>
        <taxon>Actinomycetes</taxon>
        <taxon>Micromonosporales</taxon>
        <taxon>Micromonosporaceae</taxon>
        <taxon>Asanoa</taxon>
    </lineage>
</organism>
<proteinExistence type="predicted"/>
<dbReference type="AlphaFoldDB" id="A0A239KG10"/>
<keyword evidence="3" id="KW-1185">Reference proteome</keyword>
<name>A0A239KG10_9ACTN</name>
<gene>
    <name evidence="2" type="ORF">SAMN05421812_103458</name>
</gene>
<dbReference type="InterPro" id="IPR043917">
    <property type="entry name" value="DUF5753"/>
</dbReference>
<dbReference type="Pfam" id="PF19054">
    <property type="entry name" value="DUF5753"/>
    <property type="match status" value="1"/>
</dbReference>